<dbReference type="RefSeq" id="XP_018093764.1">
    <property type="nucleotide sequence ID" value="XM_018238275.2"/>
</dbReference>
<dbReference type="GO" id="GO:0005634">
    <property type="term" value="C:nucleus"/>
    <property type="evidence" value="ECO:0000318"/>
    <property type="project" value="GO_Central"/>
</dbReference>
<evidence type="ECO:0000256" key="9">
    <source>
        <dbReference type="SAM" id="MobiDB-lite"/>
    </source>
</evidence>
<evidence type="ECO:0000256" key="8">
    <source>
        <dbReference type="ARBA" id="ARBA00023242"/>
    </source>
</evidence>
<dbReference type="PANTHER" id="PTHR13006">
    <property type="entry name" value="PAPILLOMAVIRUS REGULATORY FACTOR PRF-1"/>
    <property type="match status" value="1"/>
</dbReference>
<sequence>MAAASTALPLRAPRSSMGGVREPGPWQGAEVSLSCCDSGARFERDRILESQAGHGQHHILPTQQPQYGSSYSPQAPPSSVIPVPKHRLDEAIAAAALTSLSSGPMALGVGSTDSNGQQCWDSTAVSSIHRSINTSGLYIEMPASSISSPPPHSAHSCFHPDAAIEDSDTTHLLFGDPIPRKRKNSGRIMFRCLWKNCGKVLSTSAAIQKHIRTVHLGRSTEQEHNDGEEDFYYTEIDVNIDTLSDGLSNLTPTSPTTCGPPSFPYAMSLGAVNGTELPLISPLSLSAPGNLCHVHSDHAYQALSPVTISDNPKVGFSWQSPPLLIKAPAVLPALSITEKVQPQVITAPSLSKPSAVTRKPRGEAKKCRKVYGMERRDMWCTACRWKKACQRFID</sequence>
<keyword evidence="7" id="KW-0804">Transcription</keyword>
<dbReference type="PANTHER" id="PTHR13006:SF8">
    <property type="entry name" value="SLC2A4 REGULATOR"/>
    <property type="match status" value="1"/>
</dbReference>
<feature type="compositionally biased region" description="Low complexity" evidence="9">
    <location>
        <begin position="61"/>
        <end position="73"/>
    </location>
</feature>
<dbReference type="SMART" id="SM01366">
    <property type="entry name" value="c-clamp"/>
    <property type="match status" value="1"/>
</dbReference>
<name>A0A1L8ELY3_XENLA</name>
<evidence type="ECO:0000256" key="5">
    <source>
        <dbReference type="ARBA" id="ARBA00023015"/>
    </source>
</evidence>
<dbReference type="OMA" id="QVCHIHS"/>
<keyword evidence="5" id="KW-0805">Transcription regulation</keyword>
<evidence type="ECO:0000256" key="2">
    <source>
        <dbReference type="ARBA" id="ARBA00022723"/>
    </source>
</evidence>
<dbReference type="PROSITE" id="PS00028">
    <property type="entry name" value="ZINC_FINGER_C2H2_1"/>
    <property type="match status" value="1"/>
</dbReference>
<dbReference type="SMART" id="SM00355">
    <property type="entry name" value="ZnF_C2H2"/>
    <property type="match status" value="1"/>
</dbReference>
<keyword evidence="4" id="KW-0862">Zinc</keyword>
<dbReference type="GO" id="GO:0006357">
    <property type="term" value="P:regulation of transcription by RNA polymerase II"/>
    <property type="evidence" value="ECO:0000318"/>
    <property type="project" value="GO_Central"/>
</dbReference>
<feature type="region of interest" description="Disordered" evidence="9">
    <location>
        <begin position="1"/>
        <end position="30"/>
    </location>
</feature>
<evidence type="ECO:0000256" key="7">
    <source>
        <dbReference type="ARBA" id="ARBA00023163"/>
    </source>
</evidence>
<reference evidence="11" key="1">
    <citation type="submission" date="2025-08" db="UniProtKB">
        <authorList>
            <consortium name="RefSeq"/>
        </authorList>
    </citation>
    <scope>IDENTIFICATION</scope>
    <source>
        <strain evidence="11">J_2021</strain>
        <tissue evidence="11">Erythrocytes</tissue>
    </source>
</reference>
<dbReference type="GeneID" id="108702670"/>
<evidence type="ECO:0000256" key="1">
    <source>
        <dbReference type="ARBA" id="ARBA00004123"/>
    </source>
</evidence>
<organism evidence="10 11">
    <name type="scientific">Xenopus laevis</name>
    <name type="common">African clawed frog</name>
    <dbReference type="NCBI Taxonomy" id="8355"/>
    <lineage>
        <taxon>Eukaryota</taxon>
        <taxon>Metazoa</taxon>
        <taxon>Chordata</taxon>
        <taxon>Craniata</taxon>
        <taxon>Vertebrata</taxon>
        <taxon>Euteleostomi</taxon>
        <taxon>Amphibia</taxon>
        <taxon>Batrachia</taxon>
        <taxon>Anura</taxon>
        <taxon>Pipoidea</taxon>
        <taxon>Pipidae</taxon>
        <taxon>Xenopodinae</taxon>
        <taxon>Xenopus</taxon>
        <taxon>Xenopus</taxon>
    </lineage>
</organism>
<feature type="region of interest" description="Disordered" evidence="9">
    <location>
        <begin position="51"/>
        <end position="79"/>
    </location>
</feature>
<evidence type="ECO:0000256" key="3">
    <source>
        <dbReference type="ARBA" id="ARBA00022771"/>
    </source>
</evidence>
<accession>A0A1L8ELY3</accession>
<keyword evidence="6" id="KW-0238">DNA-binding</keyword>
<evidence type="ECO:0000313" key="11">
    <source>
        <dbReference type="RefSeq" id="XP_018093764.1"/>
    </source>
</evidence>
<keyword evidence="2" id="KW-0479">Metal-binding</keyword>
<dbReference type="GO" id="GO:0000978">
    <property type="term" value="F:RNA polymerase II cis-regulatory region sequence-specific DNA binding"/>
    <property type="evidence" value="ECO:0000318"/>
    <property type="project" value="GO_Central"/>
</dbReference>
<dbReference type="Proteomes" id="UP000186698">
    <property type="component" value="Chromosome 9_10S"/>
</dbReference>
<keyword evidence="10" id="KW-1185">Reference proteome</keyword>
<dbReference type="STRING" id="8355.A0A1L8ELY3"/>
<dbReference type="Gene3D" id="3.30.160.60">
    <property type="entry name" value="Classic Zinc Finger"/>
    <property type="match status" value="1"/>
</dbReference>
<dbReference type="PaxDb" id="8355-A0A1L8ELY3"/>
<evidence type="ECO:0000256" key="6">
    <source>
        <dbReference type="ARBA" id="ARBA00023125"/>
    </source>
</evidence>
<dbReference type="AlphaFoldDB" id="A0A1L8ELY3"/>
<comment type="subcellular location">
    <subcellularLocation>
        <location evidence="1">Nucleus</location>
    </subcellularLocation>
</comment>
<keyword evidence="8" id="KW-0539">Nucleus</keyword>
<dbReference type="GO" id="GO:0003700">
    <property type="term" value="F:DNA-binding transcription factor activity"/>
    <property type="evidence" value="ECO:0000318"/>
    <property type="project" value="GO_Central"/>
</dbReference>
<dbReference type="InterPro" id="IPR052253">
    <property type="entry name" value="CR1/CR2-DNA-binding_regulator"/>
</dbReference>
<dbReference type="OrthoDB" id="5950721at2759"/>
<dbReference type="InterPro" id="IPR013087">
    <property type="entry name" value="Znf_C2H2_type"/>
</dbReference>
<evidence type="ECO:0000256" key="4">
    <source>
        <dbReference type="ARBA" id="ARBA00022833"/>
    </source>
</evidence>
<dbReference type="KEGG" id="xla:108702670"/>
<protein>
    <submittedName>
        <fullName evidence="11">Zinc finger protein 704 isoform X1</fullName>
    </submittedName>
</protein>
<evidence type="ECO:0000313" key="10">
    <source>
        <dbReference type="Proteomes" id="UP000186698"/>
    </source>
</evidence>
<gene>
    <name evidence="11" type="primary">LOC108702670</name>
</gene>
<dbReference type="PROSITE" id="PS50157">
    <property type="entry name" value="ZINC_FINGER_C2H2_2"/>
    <property type="match status" value="1"/>
</dbReference>
<keyword evidence="3" id="KW-0863">Zinc-finger</keyword>
<proteinExistence type="predicted"/>
<dbReference type="GO" id="GO:0008270">
    <property type="term" value="F:zinc ion binding"/>
    <property type="evidence" value="ECO:0007669"/>
    <property type="project" value="UniProtKB-KW"/>
</dbReference>